<protein>
    <submittedName>
        <fullName evidence="5">Calcium-binding protein</fullName>
    </submittedName>
</protein>
<dbReference type="InterPro" id="IPR011049">
    <property type="entry name" value="Serralysin-like_metalloprot_C"/>
</dbReference>
<evidence type="ECO:0000313" key="5">
    <source>
        <dbReference type="EMBL" id="RYB90178.1"/>
    </source>
</evidence>
<dbReference type="Proteomes" id="UP000291838">
    <property type="component" value="Unassembled WGS sequence"/>
</dbReference>
<sequence length="478" mass="48242">MRRKTPLTAAAMLGLALLAPTTSAGAAGETCRGEAATIVGTGSTLTGTEGRDVIVTGAATEVDALGGDDLICVVPVRTNFNVLDVDAGTGNDVVDTAGASQNYYVDIDLGPGADLFEGGASDDTVLTGDADGVTTEVDTVRTGTGNDGVTTSGGSDVVDLGVGDDRLELQGLRTAADGLLAGGEGLDTFRAAVGSPGGDAFDMAAGTYRTDGALALFSSFEGLELQARSASIDYSGTNGPDYLNVRFLDSSTSTLVADLLGGDDRAQLDGTALGAGSRIDAGAGVDDLVAARSKGTLALDLEEGELEVGDDVFNAAGVEDAFLMARRVSLIGDEQDNTLVAFGCTTSIVGGRGDDELIFDPDYVFETYSYSCSRSSVMRGGAGADSFYGSPGPDRLLGGGGDDILRGDPGADRIVGGAGADRVEAGTGDDVVRGGSGADKLLGEEGRDILRGEGGRDLADGSAGRDSCVAERERKCER</sequence>
<dbReference type="Gene3D" id="2.150.10.10">
    <property type="entry name" value="Serralysin-like metalloprotease, C-terminal"/>
    <property type="match status" value="2"/>
</dbReference>
<dbReference type="OrthoDB" id="3776855at2"/>
<feature type="compositionally biased region" description="Basic and acidic residues" evidence="3">
    <location>
        <begin position="441"/>
        <end position="459"/>
    </location>
</feature>
<evidence type="ECO:0000256" key="4">
    <source>
        <dbReference type="SAM" id="SignalP"/>
    </source>
</evidence>
<dbReference type="InterPro" id="IPR050557">
    <property type="entry name" value="RTX_toxin/Mannuronan_C5-epim"/>
</dbReference>
<proteinExistence type="predicted"/>
<evidence type="ECO:0000313" key="6">
    <source>
        <dbReference type="Proteomes" id="UP000291838"/>
    </source>
</evidence>
<keyword evidence="2" id="KW-0964">Secreted</keyword>
<feature type="chain" id="PRO_5020353088" evidence="4">
    <location>
        <begin position="27"/>
        <end position="478"/>
    </location>
</feature>
<evidence type="ECO:0000256" key="1">
    <source>
        <dbReference type="ARBA" id="ARBA00004613"/>
    </source>
</evidence>
<organism evidence="5 6">
    <name type="scientific">Nocardioides glacieisoli</name>
    <dbReference type="NCBI Taxonomy" id="1168730"/>
    <lineage>
        <taxon>Bacteria</taxon>
        <taxon>Bacillati</taxon>
        <taxon>Actinomycetota</taxon>
        <taxon>Actinomycetes</taxon>
        <taxon>Propionibacteriales</taxon>
        <taxon>Nocardioidaceae</taxon>
        <taxon>Nocardioides</taxon>
    </lineage>
</organism>
<evidence type="ECO:0000256" key="3">
    <source>
        <dbReference type="SAM" id="MobiDB-lite"/>
    </source>
</evidence>
<feature type="region of interest" description="Disordered" evidence="3">
    <location>
        <begin position="425"/>
        <end position="478"/>
    </location>
</feature>
<accession>A0A4Q2RNM5</accession>
<reference evidence="5 6" key="1">
    <citation type="submission" date="2019-01" db="EMBL/GenBank/DDBJ databases">
        <title>Novel species of Nocardioides.</title>
        <authorList>
            <person name="Liu Q."/>
            <person name="Xin Y.-H."/>
        </authorList>
    </citation>
    <scope>NUCLEOTIDE SEQUENCE [LARGE SCALE GENOMIC DNA]</scope>
    <source>
        <strain evidence="5 6">HLT3-15</strain>
    </source>
</reference>
<keyword evidence="6" id="KW-1185">Reference proteome</keyword>
<dbReference type="GO" id="GO:0005576">
    <property type="term" value="C:extracellular region"/>
    <property type="evidence" value="ECO:0007669"/>
    <property type="project" value="UniProtKB-SubCell"/>
</dbReference>
<comment type="subcellular location">
    <subcellularLocation>
        <location evidence="1">Secreted</location>
    </subcellularLocation>
</comment>
<dbReference type="EMBL" id="SDWS01000005">
    <property type="protein sequence ID" value="RYB90178.1"/>
    <property type="molecule type" value="Genomic_DNA"/>
</dbReference>
<evidence type="ECO:0000256" key="2">
    <source>
        <dbReference type="ARBA" id="ARBA00022525"/>
    </source>
</evidence>
<dbReference type="PANTHER" id="PTHR38340:SF1">
    <property type="entry name" value="S-LAYER PROTEIN"/>
    <property type="match status" value="1"/>
</dbReference>
<dbReference type="InterPro" id="IPR001343">
    <property type="entry name" value="Hemolysn_Ca-bd"/>
</dbReference>
<feature type="signal peptide" evidence="4">
    <location>
        <begin position="1"/>
        <end position="26"/>
    </location>
</feature>
<dbReference type="SUPFAM" id="SSF51120">
    <property type="entry name" value="beta-Roll"/>
    <property type="match status" value="2"/>
</dbReference>
<dbReference type="AlphaFoldDB" id="A0A4Q2RNM5"/>
<dbReference type="PROSITE" id="PS00330">
    <property type="entry name" value="HEMOLYSIN_CALCIUM"/>
    <property type="match status" value="1"/>
</dbReference>
<comment type="caution">
    <text evidence="5">The sequence shown here is derived from an EMBL/GenBank/DDBJ whole genome shotgun (WGS) entry which is preliminary data.</text>
</comment>
<name>A0A4Q2RNM5_9ACTN</name>
<dbReference type="RefSeq" id="WP_129476021.1">
    <property type="nucleotide sequence ID" value="NZ_SDWS01000005.1"/>
</dbReference>
<dbReference type="PANTHER" id="PTHR38340">
    <property type="entry name" value="S-LAYER PROTEIN"/>
    <property type="match status" value="1"/>
</dbReference>
<keyword evidence="4" id="KW-0732">Signal</keyword>
<dbReference type="GO" id="GO:0005509">
    <property type="term" value="F:calcium ion binding"/>
    <property type="evidence" value="ECO:0007669"/>
    <property type="project" value="InterPro"/>
</dbReference>
<dbReference type="PRINTS" id="PR00313">
    <property type="entry name" value="CABNDNGRPT"/>
</dbReference>
<dbReference type="Pfam" id="PF00353">
    <property type="entry name" value="HemolysinCabind"/>
    <property type="match status" value="3"/>
</dbReference>
<feature type="compositionally biased region" description="Basic and acidic residues" evidence="3">
    <location>
        <begin position="468"/>
        <end position="478"/>
    </location>
</feature>
<gene>
    <name evidence="5" type="ORF">EUA06_12355</name>
</gene>
<dbReference type="InterPro" id="IPR018511">
    <property type="entry name" value="Hemolysin-typ_Ca-bd_CS"/>
</dbReference>